<dbReference type="GO" id="GO:0035925">
    <property type="term" value="F:mRNA 3'-UTR AU-rich region binding"/>
    <property type="evidence" value="ECO:0007669"/>
    <property type="project" value="TreeGrafter"/>
</dbReference>
<dbReference type="Pfam" id="PF01138">
    <property type="entry name" value="RNase_PH"/>
    <property type="match status" value="1"/>
</dbReference>
<keyword evidence="5" id="KW-0698">rRNA processing</keyword>
<evidence type="ECO:0000256" key="2">
    <source>
        <dbReference type="ARBA" id="ARBA00004604"/>
    </source>
</evidence>
<dbReference type="InterPro" id="IPR036345">
    <property type="entry name" value="ExoRNase_PH_dom2_sf"/>
</dbReference>
<feature type="domain" description="Exoribonuclease phosphorolytic" evidence="11">
    <location>
        <begin position="204"/>
        <end position="270"/>
    </location>
</feature>
<dbReference type="InterPro" id="IPR027408">
    <property type="entry name" value="PNPase/RNase_PH_dom_sf"/>
</dbReference>
<keyword evidence="8" id="KW-0539">Nucleus</keyword>
<evidence type="ECO:0000256" key="6">
    <source>
        <dbReference type="ARBA" id="ARBA00022835"/>
    </source>
</evidence>
<reference evidence="12" key="1">
    <citation type="submission" date="2021-02" db="EMBL/GenBank/DDBJ databases">
        <authorList>
            <person name="Nowell W R."/>
        </authorList>
    </citation>
    <scope>NUCLEOTIDE SEQUENCE</scope>
</reference>
<keyword evidence="4" id="KW-0963">Cytoplasm</keyword>
<dbReference type="GO" id="GO:0000176">
    <property type="term" value="C:nuclear exosome (RNase complex)"/>
    <property type="evidence" value="ECO:0007669"/>
    <property type="project" value="TreeGrafter"/>
</dbReference>
<dbReference type="Gene3D" id="3.30.230.70">
    <property type="entry name" value="GHMP Kinase, N-terminal domain"/>
    <property type="match status" value="1"/>
</dbReference>
<dbReference type="Pfam" id="PF03725">
    <property type="entry name" value="RNase_PH_C"/>
    <property type="match status" value="1"/>
</dbReference>
<evidence type="ECO:0000256" key="3">
    <source>
        <dbReference type="ARBA" id="ARBA00006678"/>
    </source>
</evidence>
<organism evidence="12 13">
    <name type="scientific">Adineta ricciae</name>
    <name type="common">Rotifer</name>
    <dbReference type="NCBI Taxonomy" id="249248"/>
    <lineage>
        <taxon>Eukaryota</taxon>
        <taxon>Metazoa</taxon>
        <taxon>Spiralia</taxon>
        <taxon>Gnathifera</taxon>
        <taxon>Rotifera</taxon>
        <taxon>Eurotatoria</taxon>
        <taxon>Bdelloidea</taxon>
        <taxon>Adinetida</taxon>
        <taxon>Adinetidae</taxon>
        <taxon>Adineta</taxon>
    </lineage>
</organism>
<dbReference type="GO" id="GO:0071035">
    <property type="term" value="P:nuclear polyadenylation-dependent rRNA catabolic process"/>
    <property type="evidence" value="ECO:0007669"/>
    <property type="project" value="TreeGrafter"/>
</dbReference>
<comment type="similarity">
    <text evidence="3">Belongs to the RNase PH family.</text>
</comment>
<comment type="caution">
    <text evidence="12">The sequence shown here is derived from an EMBL/GenBank/DDBJ whole genome shotgun (WGS) entry which is preliminary data.</text>
</comment>
<proteinExistence type="inferred from homology"/>
<dbReference type="GO" id="GO:0005730">
    <property type="term" value="C:nucleolus"/>
    <property type="evidence" value="ECO:0007669"/>
    <property type="project" value="UniProtKB-SubCell"/>
</dbReference>
<keyword evidence="7" id="KW-0694">RNA-binding</keyword>
<keyword evidence="6" id="KW-0271">Exosome</keyword>
<dbReference type="InterPro" id="IPR020568">
    <property type="entry name" value="Ribosomal_Su5_D2-typ_SF"/>
</dbReference>
<dbReference type="GO" id="GO:0000467">
    <property type="term" value="P:exonucleolytic trimming to generate mature 3'-end of 5.8S rRNA from tricistronic rRNA transcript (SSU-rRNA, 5.8S rRNA, LSU-rRNA)"/>
    <property type="evidence" value="ECO:0007669"/>
    <property type="project" value="TreeGrafter"/>
</dbReference>
<dbReference type="InterPro" id="IPR015847">
    <property type="entry name" value="ExoRNase_PH_dom2"/>
</dbReference>
<protein>
    <recommendedName>
        <fullName evidence="9">Ribosomal RNA-processing protein 43</fullName>
    </recommendedName>
</protein>
<dbReference type="GO" id="GO:0000177">
    <property type="term" value="C:cytoplasmic exosome (RNase complex)"/>
    <property type="evidence" value="ECO:0007669"/>
    <property type="project" value="TreeGrafter"/>
</dbReference>
<keyword evidence="13" id="KW-1185">Reference proteome</keyword>
<dbReference type="PANTHER" id="PTHR11097">
    <property type="entry name" value="EXOSOME COMPLEX EXONUCLEASE RIBOSOMAL RNA PROCESSING PROTEIN"/>
    <property type="match status" value="1"/>
</dbReference>
<name>A0A815MQW7_ADIRI</name>
<dbReference type="GO" id="GO:0071028">
    <property type="term" value="P:nuclear mRNA surveillance"/>
    <property type="evidence" value="ECO:0007669"/>
    <property type="project" value="TreeGrafter"/>
</dbReference>
<dbReference type="GO" id="GO:0034473">
    <property type="term" value="P:U1 snRNA 3'-end processing"/>
    <property type="evidence" value="ECO:0007669"/>
    <property type="project" value="TreeGrafter"/>
</dbReference>
<dbReference type="InterPro" id="IPR050590">
    <property type="entry name" value="Exosome_comp_Rrp42_subfam"/>
</dbReference>
<dbReference type="GO" id="GO:0016075">
    <property type="term" value="P:rRNA catabolic process"/>
    <property type="evidence" value="ECO:0007669"/>
    <property type="project" value="TreeGrafter"/>
</dbReference>
<dbReference type="GO" id="GO:0034476">
    <property type="term" value="P:U5 snRNA 3'-end processing"/>
    <property type="evidence" value="ECO:0007669"/>
    <property type="project" value="TreeGrafter"/>
</dbReference>
<dbReference type="EMBL" id="CAJNOR010003569">
    <property type="protein sequence ID" value="CAF1426597.1"/>
    <property type="molecule type" value="Genomic_DNA"/>
</dbReference>
<evidence type="ECO:0000256" key="7">
    <source>
        <dbReference type="ARBA" id="ARBA00022884"/>
    </source>
</evidence>
<dbReference type="InterPro" id="IPR001247">
    <property type="entry name" value="ExoRNase_PH_dom1"/>
</dbReference>
<evidence type="ECO:0000256" key="1">
    <source>
        <dbReference type="ARBA" id="ARBA00004496"/>
    </source>
</evidence>
<accession>A0A815MQW7</accession>
<evidence type="ECO:0000256" key="8">
    <source>
        <dbReference type="ARBA" id="ARBA00023242"/>
    </source>
</evidence>
<evidence type="ECO:0000256" key="4">
    <source>
        <dbReference type="ARBA" id="ARBA00022490"/>
    </source>
</evidence>
<feature type="domain" description="Exoribonuclease phosphorolytic" evidence="10">
    <location>
        <begin position="38"/>
        <end position="175"/>
    </location>
</feature>
<dbReference type="SUPFAM" id="SSF54211">
    <property type="entry name" value="Ribosomal protein S5 domain 2-like"/>
    <property type="match status" value="1"/>
</dbReference>
<dbReference type="Proteomes" id="UP000663828">
    <property type="component" value="Unassembled WGS sequence"/>
</dbReference>
<evidence type="ECO:0000313" key="12">
    <source>
        <dbReference type="EMBL" id="CAF1426597.1"/>
    </source>
</evidence>
<sequence>MSLDNHEELQKFIDLSEHYRTYLDEHDNSRPDGRLFSQMRPVQILDNFLQHSYGSSMIRLGNTTVICSITGQLTKPSLKSLRSGFIQTVVLLPRTQAWSTYGRRQQIINENLTLSQHLLDIIYKSKLINLEDLCIEEGKWVWCLQIDFQCLNNDGNLFDSCLFALNVALRHTSFPTVKVDPDTQKPLVYTKDLQNLEYNKEQQPLCCTIAVYNGAQEYQYLIDPTLEEETIAKSLLHYVLLKNDQICLVHKTSGAPFSPEKCHHCYSLARDYILQLRSKLNQQN</sequence>
<comment type="subcellular location">
    <subcellularLocation>
        <location evidence="1">Cytoplasm</location>
    </subcellularLocation>
    <subcellularLocation>
        <location evidence="2">Nucleus</location>
        <location evidence="2">Nucleolus</location>
    </subcellularLocation>
</comment>
<dbReference type="AlphaFoldDB" id="A0A815MQW7"/>
<gene>
    <name evidence="12" type="ORF">XAT740_LOCUS35543</name>
</gene>
<evidence type="ECO:0000256" key="9">
    <source>
        <dbReference type="ARBA" id="ARBA00030617"/>
    </source>
</evidence>
<dbReference type="SUPFAM" id="SSF55666">
    <property type="entry name" value="Ribonuclease PH domain 2-like"/>
    <property type="match status" value="1"/>
</dbReference>
<evidence type="ECO:0000259" key="11">
    <source>
        <dbReference type="Pfam" id="PF03725"/>
    </source>
</evidence>
<evidence type="ECO:0000256" key="5">
    <source>
        <dbReference type="ARBA" id="ARBA00022552"/>
    </source>
</evidence>
<dbReference type="GO" id="GO:0034475">
    <property type="term" value="P:U4 snRNA 3'-end processing"/>
    <property type="evidence" value="ECO:0007669"/>
    <property type="project" value="TreeGrafter"/>
</dbReference>
<dbReference type="PANTHER" id="PTHR11097:SF9">
    <property type="entry name" value="EXOSOME COMPLEX COMPONENT RRP43"/>
    <property type="match status" value="1"/>
</dbReference>
<evidence type="ECO:0000313" key="13">
    <source>
        <dbReference type="Proteomes" id="UP000663828"/>
    </source>
</evidence>
<dbReference type="GO" id="GO:0071038">
    <property type="term" value="P:TRAMP-dependent tRNA surveillance pathway"/>
    <property type="evidence" value="ECO:0007669"/>
    <property type="project" value="TreeGrafter"/>
</dbReference>
<evidence type="ECO:0000259" key="10">
    <source>
        <dbReference type="Pfam" id="PF01138"/>
    </source>
</evidence>